<sequence>MSDREDRRSNSRSRTRSRSRKRSVSRGARSYSRSRSRDRKSRSRSRRRSYSRSRSRSADRGGRGGRRPRDRSHSPMSSRRRHRGNRDDPDPNRCVGVFGLSLDTREREIEEYFGKYGRIANCQLVHDRHSGRSRGFAFVHFEDVEDAIEAKENSAGVEIDGKPIRVDYSVTERAHTPTPGVYLGKPTTRPSRGYGGRYGGGGGGYGGRYSGGYGRRRSPSPYRRRSYDRRSPSPYRSRRYSRSRSRSYSPRRY</sequence>
<dbReference type="SMART" id="SM00360">
    <property type="entry name" value="RRM"/>
    <property type="match status" value="1"/>
</dbReference>
<feature type="compositionally biased region" description="Basic residues" evidence="2">
    <location>
        <begin position="214"/>
        <end position="227"/>
    </location>
</feature>
<dbReference type="OrthoDB" id="439808at2759"/>
<organism evidence="4 5">
    <name type="scientific">Bugula neritina</name>
    <name type="common">Brown bryozoan</name>
    <name type="synonym">Sertularia neritina</name>
    <dbReference type="NCBI Taxonomy" id="10212"/>
    <lineage>
        <taxon>Eukaryota</taxon>
        <taxon>Metazoa</taxon>
        <taxon>Spiralia</taxon>
        <taxon>Lophotrochozoa</taxon>
        <taxon>Bryozoa</taxon>
        <taxon>Gymnolaemata</taxon>
        <taxon>Cheilostomatida</taxon>
        <taxon>Flustrina</taxon>
        <taxon>Buguloidea</taxon>
        <taxon>Bugulidae</taxon>
        <taxon>Bugula</taxon>
    </lineage>
</organism>
<name>A0A7J7IXM1_BUGNE</name>
<comment type="caution">
    <text evidence="4">The sequence shown here is derived from an EMBL/GenBank/DDBJ whole genome shotgun (WGS) entry which is preliminary data.</text>
</comment>
<dbReference type="AlphaFoldDB" id="A0A7J7IXM1"/>
<dbReference type="InterPro" id="IPR035979">
    <property type="entry name" value="RBD_domain_sf"/>
</dbReference>
<evidence type="ECO:0000259" key="3">
    <source>
        <dbReference type="PROSITE" id="PS50102"/>
    </source>
</evidence>
<keyword evidence="1" id="KW-0694">RNA-binding</keyword>
<feature type="compositionally biased region" description="Gly residues" evidence="2">
    <location>
        <begin position="193"/>
        <end position="213"/>
    </location>
</feature>
<protein>
    <submittedName>
        <fullName evidence="4">TRA2B</fullName>
    </submittedName>
</protein>
<evidence type="ECO:0000256" key="2">
    <source>
        <dbReference type="SAM" id="MobiDB-lite"/>
    </source>
</evidence>
<accession>A0A7J7IXM1</accession>
<proteinExistence type="predicted"/>
<dbReference type="InterPro" id="IPR050441">
    <property type="entry name" value="RBM"/>
</dbReference>
<dbReference type="InterPro" id="IPR000504">
    <property type="entry name" value="RRM_dom"/>
</dbReference>
<dbReference type="SUPFAM" id="SSF54928">
    <property type="entry name" value="RNA-binding domain, RBD"/>
    <property type="match status" value="1"/>
</dbReference>
<feature type="compositionally biased region" description="Basic residues" evidence="2">
    <location>
        <begin position="10"/>
        <end position="24"/>
    </location>
</feature>
<dbReference type="PANTHER" id="PTHR48034">
    <property type="entry name" value="TRANSFORMER-2 SEX-DETERMINING PROTEIN-RELATED"/>
    <property type="match status" value="1"/>
</dbReference>
<evidence type="ECO:0000313" key="5">
    <source>
        <dbReference type="Proteomes" id="UP000593567"/>
    </source>
</evidence>
<dbReference type="InterPro" id="IPR012677">
    <property type="entry name" value="Nucleotide-bd_a/b_plait_sf"/>
</dbReference>
<evidence type="ECO:0000313" key="4">
    <source>
        <dbReference type="EMBL" id="KAF6018673.1"/>
    </source>
</evidence>
<feature type="region of interest" description="Disordered" evidence="2">
    <location>
        <begin position="1"/>
        <end position="94"/>
    </location>
</feature>
<dbReference type="CDD" id="cd12363">
    <property type="entry name" value="RRM_TRA2"/>
    <property type="match status" value="1"/>
</dbReference>
<dbReference type="Proteomes" id="UP000593567">
    <property type="component" value="Unassembled WGS sequence"/>
</dbReference>
<evidence type="ECO:0000256" key="1">
    <source>
        <dbReference type="PROSITE-ProRule" id="PRU00176"/>
    </source>
</evidence>
<dbReference type="EMBL" id="VXIV02003285">
    <property type="protein sequence ID" value="KAF6018673.1"/>
    <property type="molecule type" value="Genomic_DNA"/>
</dbReference>
<feature type="domain" description="RRM" evidence="3">
    <location>
        <begin position="93"/>
        <end position="171"/>
    </location>
</feature>
<reference evidence="4" key="1">
    <citation type="submission" date="2020-06" db="EMBL/GenBank/DDBJ databases">
        <title>Draft genome of Bugula neritina, a colonial animal packing powerful symbionts and potential medicines.</title>
        <authorList>
            <person name="Rayko M."/>
        </authorList>
    </citation>
    <scope>NUCLEOTIDE SEQUENCE [LARGE SCALE GENOMIC DNA]</scope>
    <source>
        <strain evidence="4">Kwan_BN1</strain>
    </source>
</reference>
<dbReference type="Pfam" id="PF00076">
    <property type="entry name" value="RRM_1"/>
    <property type="match status" value="1"/>
</dbReference>
<feature type="compositionally biased region" description="Basic residues" evidence="2">
    <location>
        <begin position="32"/>
        <end position="55"/>
    </location>
</feature>
<feature type="compositionally biased region" description="Basic residues" evidence="2">
    <location>
        <begin position="236"/>
        <end position="253"/>
    </location>
</feature>
<dbReference type="Gene3D" id="3.30.70.330">
    <property type="match status" value="1"/>
</dbReference>
<feature type="region of interest" description="Disordered" evidence="2">
    <location>
        <begin position="175"/>
        <end position="253"/>
    </location>
</feature>
<dbReference type="PROSITE" id="PS50102">
    <property type="entry name" value="RRM"/>
    <property type="match status" value="1"/>
</dbReference>
<keyword evidence="5" id="KW-1185">Reference proteome</keyword>
<gene>
    <name evidence="4" type="ORF">EB796_023024</name>
</gene>
<dbReference type="GO" id="GO:0003723">
    <property type="term" value="F:RNA binding"/>
    <property type="evidence" value="ECO:0007669"/>
    <property type="project" value="UniProtKB-UniRule"/>
</dbReference>